<reference evidence="2 3" key="1">
    <citation type="submission" date="2018-08" db="EMBL/GenBank/DDBJ databases">
        <title>Mucilaginibacter sp. MYSH2.</title>
        <authorList>
            <person name="Seo T."/>
        </authorList>
    </citation>
    <scope>NUCLEOTIDE SEQUENCE [LARGE SCALE GENOMIC DNA]</scope>
    <source>
        <strain evidence="2 3">MYSH2</strain>
    </source>
</reference>
<keyword evidence="1" id="KW-1133">Transmembrane helix</keyword>
<evidence type="ECO:0000313" key="2">
    <source>
        <dbReference type="EMBL" id="RFZ89971.1"/>
    </source>
</evidence>
<keyword evidence="1" id="KW-0472">Membrane</keyword>
<keyword evidence="1" id="KW-0812">Transmembrane</keyword>
<organism evidence="2 3">
    <name type="scientific">Mucilaginibacter conchicola</name>
    <dbReference type="NCBI Taxonomy" id="2303333"/>
    <lineage>
        <taxon>Bacteria</taxon>
        <taxon>Pseudomonadati</taxon>
        <taxon>Bacteroidota</taxon>
        <taxon>Sphingobacteriia</taxon>
        <taxon>Sphingobacteriales</taxon>
        <taxon>Sphingobacteriaceae</taxon>
        <taxon>Mucilaginibacter</taxon>
    </lineage>
</organism>
<name>A0A372NM01_9SPHI</name>
<dbReference type="Proteomes" id="UP000264217">
    <property type="component" value="Unassembled WGS sequence"/>
</dbReference>
<accession>A0A372NM01</accession>
<feature type="transmembrane region" description="Helical" evidence="1">
    <location>
        <begin position="12"/>
        <end position="31"/>
    </location>
</feature>
<dbReference type="RefSeq" id="WP_117394226.1">
    <property type="nucleotide sequence ID" value="NZ_QWDC01000007.1"/>
</dbReference>
<evidence type="ECO:0000256" key="1">
    <source>
        <dbReference type="SAM" id="Phobius"/>
    </source>
</evidence>
<evidence type="ECO:0000313" key="3">
    <source>
        <dbReference type="Proteomes" id="UP000264217"/>
    </source>
</evidence>
<comment type="caution">
    <text evidence="2">The sequence shown here is derived from an EMBL/GenBank/DDBJ whole genome shotgun (WGS) entry which is preliminary data.</text>
</comment>
<dbReference type="AlphaFoldDB" id="A0A372NM01"/>
<gene>
    <name evidence="2" type="ORF">D0C36_23730</name>
</gene>
<proteinExistence type="predicted"/>
<protein>
    <submittedName>
        <fullName evidence="2">Uncharacterized protein</fullName>
    </submittedName>
</protein>
<dbReference type="EMBL" id="QWDC01000007">
    <property type="protein sequence ID" value="RFZ89971.1"/>
    <property type="molecule type" value="Genomic_DNA"/>
</dbReference>
<keyword evidence="3" id="KW-1185">Reference proteome</keyword>
<sequence length="148" mass="17238">MKTKICLSQKVVLFYAILTPVIIFASLYNLIEGVILQHTATYRLGPFSLFGFVIMPVIVFAAYFKNICIITTDTITINKVNYPFSDYKFTLAEKELALQHRPLTSLFKKYYHYLIITDRKTNNIVLEKDLEVFDKSLNRIKELVPFEN</sequence>
<feature type="transmembrane region" description="Helical" evidence="1">
    <location>
        <begin position="43"/>
        <end position="64"/>
    </location>
</feature>
<dbReference type="OrthoDB" id="767769at2"/>